<dbReference type="PROSITE" id="PS51257">
    <property type="entry name" value="PROKAR_LIPOPROTEIN"/>
    <property type="match status" value="1"/>
</dbReference>
<comment type="similarity">
    <text evidence="1 2">Belongs to the glycosyl hydrolase 12 (cellulase H) family.</text>
</comment>
<protein>
    <recommendedName>
        <fullName evidence="4">CBM2 domain-containing protein</fullName>
    </recommendedName>
</protein>
<evidence type="ECO:0000313" key="5">
    <source>
        <dbReference type="EMBL" id="GAA3571928.1"/>
    </source>
</evidence>
<dbReference type="Pfam" id="PF01670">
    <property type="entry name" value="Glyco_hydro_12"/>
    <property type="match status" value="1"/>
</dbReference>
<keyword evidence="2" id="KW-0119">Carbohydrate metabolism</keyword>
<proteinExistence type="inferred from homology"/>
<dbReference type="InterPro" id="IPR013320">
    <property type="entry name" value="ConA-like_dom_sf"/>
</dbReference>
<feature type="domain" description="CBM2" evidence="4">
    <location>
        <begin position="27"/>
        <end position="137"/>
    </location>
</feature>
<dbReference type="InterPro" id="IPR013319">
    <property type="entry name" value="GH11/12"/>
</dbReference>
<dbReference type="InterPro" id="IPR008965">
    <property type="entry name" value="CBM2/CBM3_carb-bd_dom_sf"/>
</dbReference>
<dbReference type="InterPro" id="IPR001919">
    <property type="entry name" value="CBD2"/>
</dbReference>
<dbReference type="RefSeq" id="WP_345567020.1">
    <property type="nucleotide sequence ID" value="NZ_BAABDQ010000014.1"/>
</dbReference>
<accession>A0ABP6XTA4</accession>
<evidence type="ECO:0000256" key="2">
    <source>
        <dbReference type="RuleBase" id="RU361163"/>
    </source>
</evidence>
<keyword evidence="2" id="KW-0326">Glycosidase</keyword>
<name>A0ABP6XTA4_9ACTN</name>
<dbReference type="SUPFAM" id="SSF49899">
    <property type="entry name" value="Concanavalin A-like lectins/glucanases"/>
    <property type="match status" value="1"/>
</dbReference>
<dbReference type="InterPro" id="IPR012291">
    <property type="entry name" value="CBM2_carb-bd_dom_sf"/>
</dbReference>
<gene>
    <name evidence="5" type="ORF">GCM10022419_060990</name>
</gene>
<keyword evidence="2" id="KW-0378">Hydrolase</keyword>
<reference evidence="6" key="1">
    <citation type="journal article" date="2019" name="Int. J. Syst. Evol. Microbiol.">
        <title>The Global Catalogue of Microorganisms (GCM) 10K type strain sequencing project: providing services to taxonomists for standard genome sequencing and annotation.</title>
        <authorList>
            <consortium name="The Broad Institute Genomics Platform"/>
            <consortium name="The Broad Institute Genome Sequencing Center for Infectious Disease"/>
            <person name="Wu L."/>
            <person name="Ma J."/>
        </authorList>
    </citation>
    <scope>NUCLEOTIDE SEQUENCE [LARGE SCALE GENOMIC DNA]</scope>
    <source>
        <strain evidence="6">JCM 17326</strain>
    </source>
</reference>
<dbReference type="SMART" id="SM00637">
    <property type="entry name" value="CBD_II"/>
    <property type="match status" value="1"/>
</dbReference>
<dbReference type="Gene3D" id="2.60.40.290">
    <property type="match status" value="1"/>
</dbReference>
<dbReference type="EMBL" id="BAABDQ010000014">
    <property type="protein sequence ID" value="GAA3571928.1"/>
    <property type="molecule type" value="Genomic_DNA"/>
</dbReference>
<keyword evidence="3" id="KW-0732">Signal</keyword>
<dbReference type="PROSITE" id="PS51173">
    <property type="entry name" value="CBM2"/>
    <property type="match status" value="1"/>
</dbReference>
<evidence type="ECO:0000313" key="6">
    <source>
        <dbReference type="Proteomes" id="UP001500630"/>
    </source>
</evidence>
<dbReference type="InterPro" id="IPR002594">
    <property type="entry name" value="GH12"/>
</dbReference>
<sequence length="385" mass="40624">MSVGRLRTALAAIAAMVVAAGILTATGAQAAVGCQVTYTVPTQWSGGFTANVVVKNLGDPISGWTLRWSFGSGQQVTSAWKATVAQSGSAVTATDAGWNAALATDAATDFGFNATWNNSANAVPAAFTLNGVTCTGSTTPGPTPTVTPTPPTSPPPTGQLCNAFDSVTMGKYWVNNNLWGQSSGTGTQCVWAGSTSGNTISWGTSWSWSGQSNQVKSYASSVLGWHWGWKLTNTGLPVQVSANRNVNTSWNYNVTLQGSNTMNVAYDLWLHTIANPTWENNPTDEVMIWTYRAGGAGPVGTRQATVTIGGTTWDLYRGNIGWEVYSFVRTGNTTSVSLNLRDFLNDLVSRGWLASSKYLTSVQAGTEVFIGTGRLDTTSYSTNVS</sequence>
<feature type="signal peptide" evidence="3">
    <location>
        <begin position="1"/>
        <end position="30"/>
    </location>
</feature>
<comment type="caution">
    <text evidence="5">The sequence shown here is derived from an EMBL/GenBank/DDBJ whole genome shotgun (WGS) entry which is preliminary data.</text>
</comment>
<evidence type="ECO:0000259" key="4">
    <source>
        <dbReference type="PROSITE" id="PS51173"/>
    </source>
</evidence>
<evidence type="ECO:0000256" key="3">
    <source>
        <dbReference type="SAM" id="SignalP"/>
    </source>
</evidence>
<dbReference type="Proteomes" id="UP001500630">
    <property type="component" value="Unassembled WGS sequence"/>
</dbReference>
<dbReference type="Gene3D" id="2.60.120.180">
    <property type="match status" value="1"/>
</dbReference>
<dbReference type="PANTHER" id="PTHR34002">
    <property type="entry name" value="BLR1656 PROTEIN"/>
    <property type="match status" value="1"/>
</dbReference>
<organism evidence="5 6">
    <name type="scientific">Nonomuraea rosea</name>
    <dbReference type="NCBI Taxonomy" id="638574"/>
    <lineage>
        <taxon>Bacteria</taxon>
        <taxon>Bacillati</taxon>
        <taxon>Actinomycetota</taxon>
        <taxon>Actinomycetes</taxon>
        <taxon>Streptosporangiales</taxon>
        <taxon>Streptosporangiaceae</taxon>
        <taxon>Nonomuraea</taxon>
    </lineage>
</organism>
<keyword evidence="2" id="KW-0624">Polysaccharide degradation</keyword>
<dbReference type="SUPFAM" id="SSF49384">
    <property type="entry name" value="Carbohydrate-binding domain"/>
    <property type="match status" value="1"/>
</dbReference>
<dbReference type="Pfam" id="PF00553">
    <property type="entry name" value="CBM_2"/>
    <property type="match status" value="1"/>
</dbReference>
<evidence type="ECO:0000256" key="1">
    <source>
        <dbReference type="ARBA" id="ARBA00005519"/>
    </source>
</evidence>
<dbReference type="PANTHER" id="PTHR34002:SF9">
    <property type="entry name" value="XYLOGLUCAN-SPECIFIC ENDO-BETA-1,4-GLUCANASE A"/>
    <property type="match status" value="1"/>
</dbReference>
<feature type="chain" id="PRO_5046457301" description="CBM2 domain-containing protein" evidence="3">
    <location>
        <begin position="31"/>
        <end position="385"/>
    </location>
</feature>
<keyword evidence="6" id="KW-1185">Reference proteome</keyword>